<dbReference type="CDD" id="cd00887">
    <property type="entry name" value="MoeA"/>
    <property type="match status" value="1"/>
</dbReference>
<keyword evidence="5" id="KW-0500">Molybdenum</keyword>
<dbReference type="NCBIfam" id="NF045515">
    <property type="entry name" value="Glp_gephyrin"/>
    <property type="match status" value="1"/>
</dbReference>
<dbReference type="GO" id="GO:0098970">
    <property type="term" value="P:postsynaptic neurotransmitter receptor diffusion trapping"/>
    <property type="evidence" value="ECO:0007669"/>
    <property type="project" value="TreeGrafter"/>
</dbReference>
<dbReference type="UniPathway" id="UPA00344"/>
<dbReference type="SUPFAM" id="SSF53218">
    <property type="entry name" value="Molybdenum cofactor biosynthesis proteins"/>
    <property type="match status" value="2"/>
</dbReference>
<dbReference type="InterPro" id="IPR005111">
    <property type="entry name" value="MoeA_C_domain_IV"/>
</dbReference>
<dbReference type="PANTHER" id="PTHR10192:SF5">
    <property type="entry name" value="GEPHYRIN"/>
    <property type="match status" value="1"/>
</dbReference>
<dbReference type="InterPro" id="IPR036425">
    <property type="entry name" value="MoaB/Mog-like_dom_sf"/>
</dbReference>
<organism evidence="7">
    <name type="scientific">Timema tahoe</name>
    <dbReference type="NCBI Taxonomy" id="61484"/>
    <lineage>
        <taxon>Eukaryota</taxon>
        <taxon>Metazoa</taxon>
        <taxon>Ecdysozoa</taxon>
        <taxon>Arthropoda</taxon>
        <taxon>Hexapoda</taxon>
        <taxon>Insecta</taxon>
        <taxon>Pterygota</taxon>
        <taxon>Neoptera</taxon>
        <taxon>Polyneoptera</taxon>
        <taxon>Phasmatodea</taxon>
        <taxon>Timematodea</taxon>
        <taxon>Timematoidea</taxon>
        <taxon>Timematidae</taxon>
        <taxon>Timema</taxon>
    </lineage>
</organism>
<dbReference type="GO" id="GO:0046872">
    <property type="term" value="F:metal ion binding"/>
    <property type="evidence" value="ECO:0007669"/>
    <property type="project" value="UniProtKB-UniRule"/>
</dbReference>
<dbReference type="GO" id="GO:0005829">
    <property type="term" value="C:cytosol"/>
    <property type="evidence" value="ECO:0007669"/>
    <property type="project" value="TreeGrafter"/>
</dbReference>
<dbReference type="SUPFAM" id="SSF63882">
    <property type="entry name" value="MoeA N-terminal region -like"/>
    <property type="match status" value="1"/>
</dbReference>
<dbReference type="InterPro" id="IPR038987">
    <property type="entry name" value="MoeA-like"/>
</dbReference>
<dbReference type="SMART" id="SM00852">
    <property type="entry name" value="MoCF_biosynth"/>
    <property type="match status" value="2"/>
</dbReference>
<evidence type="ECO:0000256" key="4">
    <source>
        <dbReference type="ARBA" id="ARBA00023150"/>
    </source>
</evidence>
<feature type="domain" description="MoaB/Mog" evidence="6">
    <location>
        <begin position="377"/>
        <end position="520"/>
    </location>
</feature>
<dbReference type="FunFam" id="3.40.980.10:FF:000001">
    <property type="entry name" value="Molybdopterin molybdenumtransferase"/>
    <property type="match status" value="1"/>
</dbReference>
<dbReference type="GO" id="GO:0005524">
    <property type="term" value="F:ATP binding"/>
    <property type="evidence" value="ECO:0007669"/>
    <property type="project" value="UniProtKB-UniRule"/>
</dbReference>
<accession>A0A7R9IDU7</accession>
<evidence type="ECO:0000313" key="7">
    <source>
        <dbReference type="EMBL" id="CAD7456129.1"/>
    </source>
</evidence>
<dbReference type="GO" id="GO:0030425">
    <property type="term" value="C:dendrite"/>
    <property type="evidence" value="ECO:0007669"/>
    <property type="project" value="TreeGrafter"/>
</dbReference>
<dbReference type="SUPFAM" id="SSF63867">
    <property type="entry name" value="MoeA C-terminal domain-like"/>
    <property type="match status" value="1"/>
</dbReference>
<dbReference type="CDD" id="cd00886">
    <property type="entry name" value="MogA_MoaB"/>
    <property type="match status" value="1"/>
</dbReference>
<dbReference type="Gene3D" id="2.170.190.11">
    <property type="entry name" value="Molybdopterin biosynthesis moea protein, domain 3"/>
    <property type="match status" value="1"/>
</dbReference>
<name>A0A7R9IDU7_9NEOP</name>
<gene>
    <name evidence="7" type="ORF">TTEB3V08_LOCUS4166</name>
</gene>
<dbReference type="InterPro" id="IPR036135">
    <property type="entry name" value="MoeA_linker/N_sf"/>
</dbReference>
<evidence type="ECO:0000256" key="3">
    <source>
        <dbReference type="ARBA" id="ARBA00008339"/>
    </source>
</evidence>
<dbReference type="Pfam" id="PF03454">
    <property type="entry name" value="MoeA_C"/>
    <property type="match status" value="1"/>
</dbReference>
<dbReference type="NCBIfam" id="TIGR00177">
    <property type="entry name" value="molyb_syn"/>
    <property type="match status" value="2"/>
</dbReference>
<evidence type="ECO:0000259" key="6">
    <source>
        <dbReference type="SMART" id="SM00852"/>
    </source>
</evidence>
<comment type="catalytic activity">
    <reaction evidence="5">
        <text>adenylyl-molybdopterin + molybdate = Mo-molybdopterin + AMP + H(+)</text>
        <dbReference type="Rhea" id="RHEA:35047"/>
        <dbReference type="ChEBI" id="CHEBI:15378"/>
        <dbReference type="ChEBI" id="CHEBI:36264"/>
        <dbReference type="ChEBI" id="CHEBI:62727"/>
        <dbReference type="ChEBI" id="CHEBI:71302"/>
        <dbReference type="ChEBI" id="CHEBI:456215"/>
    </reaction>
</comment>
<dbReference type="PROSITE" id="PS01079">
    <property type="entry name" value="MOCF_BIOSYNTHESIS_2"/>
    <property type="match status" value="1"/>
</dbReference>
<sequence length="611" mass="65227">MIAKTRKYHMKHEQGSLCKHWGRLCSENKAEDKSGNNLENLIQSKKLIPNGEVAVRYCVPDIKDEIKNYLKVWTDMDVDVILTTGGTGFSPRDITPEATREVIHREAPGLTIAMIRKSLEITPHAMLSRLPVPVMNGVKVSLVGAVCGIRGNTLIVNLPGSTKASQECLESIAMSIPHAVSVDVSKVARRARTSTYPLLDVDTAQRIVLEHAELIGTETVKFKDALGRVLAENVLAKDPLPPFYASIKDGYAVIASDGAGPRTVLGDSTAGPSEPAPLKQGQCVRINTGAPLPAGADCVVQVEDTKLLKEGDDGQTELEVEILVPPTAGQEIRPVGSDIALGQLVLASGAHLGPSELGLLATVGVVHVQVYKLPVVTVLSTGNELQDPGKPLETGCIRDSNKTTLVSLMKEAGFPVVDAGIARDNPKAVLSKLKEALSTGDVIVTTGSVSMGERDILRDVLITDIGATVHYARVYMKPGKPTTFATCDYEGKKKLILGLPGNPVSATVTSHLYVLPALRKMAGHPSPLATIIKATTEEEVALDPRPEYHRAILSWSEGITVPTAKSTGNQISSRLLSCSAANCLLILPPRTDSRKTLAKGELVDAMIISRI</sequence>
<dbReference type="GO" id="GO:0099634">
    <property type="term" value="C:postsynaptic specialization membrane"/>
    <property type="evidence" value="ECO:0007669"/>
    <property type="project" value="GOC"/>
</dbReference>
<comment type="catalytic activity">
    <reaction evidence="5">
        <text>molybdopterin + ATP + H(+) = adenylyl-molybdopterin + diphosphate</text>
        <dbReference type="Rhea" id="RHEA:31331"/>
        <dbReference type="ChEBI" id="CHEBI:15378"/>
        <dbReference type="ChEBI" id="CHEBI:30616"/>
        <dbReference type="ChEBI" id="CHEBI:33019"/>
        <dbReference type="ChEBI" id="CHEBI:58698"/>
        <dbReference type="ChEBI" id="CHEBI:62727"/>
    </reaction>
</comment>
<evidence type="ECO:0000256" key="2">
    <source>
        <dbReference type="ARBA" id="ARBA00007589"/>
    </source>
</evidence>
<comment type="similarity">
    <text evidence="5">Belongs to the MoeA family.</text>
</comment>
<dbReference type="InterPro" id="IPR005110">
    <property type="entry name" value="MoeA_linker/N"/>
</dbReference>
<dbReference type="Gene3D" id="2.40.340.10">
    <property type="entry name" value="MoeA, C-terminal, domain IV"/>
    <property type="match status" value="1"/>
</dbReference>
<keyword evidence="5" id="KW-0460">Magnesium</keyword>
<dbReference type="EMBL" id="OE001149">
    <property type="protein sequence ID" value="CAD7456129.1"/>
    <property type="molecule type" value="Genomic_DNA"/>
</dbReference>
<evidence type="ECO:0000256" key="1">
    <source>
        <dbReference type="ARBA" id="ARBA00005046"/>
    </source>
</evidence>
<keyword evidence="5" id="KW-0808">Transferase</keyword>
<dbReference type="Gene3D" id="3.40.980.10">
    <property type="entry name" value="MoaB/Mog-like domain"/>
    <property type="match status" value="2"/>
</dbReference>
<dbReference type="PROSITE" id="PS01078">
    <property type="entry name" value="MOCF_BIOSYNTHESIS_1"/>
    <property type="match status" value="1"/>
</dbReference>
<proteinExistence type="inferred from homology"/>
<comment type="cofactor">
    <cofactor evidence="5">
        <name>Mg(2+)</name>
        <dbReference type="ChEBI" id="CHEBI:18420"/>
    </cofactor>
</comment>
<dbReference type="GO" id="GO:0097112">
    <property type="term" value="P:gamma-aminobutyric acid receptor clustering"/>
    <property type="evidence" value="ECO:0007669"/>
    <property type="project" value="TreeGrafter"/>
</dbReference>
<dbReference type="InterPro" id="IPR036688">
    <property type="entry name" value="MoeA_C_domain_IV_sf"/>
</dbReference>
<feature type="domain" description="MoaB/Mog" evidence="6">
    <location>
        <begin position="23"/>
        <end position="179"/>
    </location>
</feature>
<dbReference type="FunFam" id="2.170.190.11:FF:000001">
    <property type="entry name" value="Molybdopterin molybdenumtransferase"/>
    <property type="match status" value="1"/>
</dbReference>
<comment type="function">
    <text evidence="5">Catalyzes two steps in the biosynthesis of the molybdenum cofactor. In the first step, molybdopterin is adenylated. Subsequently, molybdate is inserted into adenylated molybdopterin and AMP is released.</text>
</comment>
<keyword evidence="4 5" id="KW-0501">Molybdenum cofactor biosynthesis</keyword>
<dbReference type="InterPro" id="IPR008284">
    <property type="entry name" value="MoCF_biosynth_CS"/>
</dbReference>
<dbReference type="Gene3D" id="3.90.105.10">
    <property type="entry name" value="Molybdopterin biosynthesis moea protein, domain 2"/>
    <property type="match status" value="1"/>
</dbReference>
<dbReference type="Pfam" id="PF03453">
    <property type="entry name" value="MoeA_N"/>
    <property type="match status" value="1"/>
</dbReference>
<comment type="similarity">
    <text evidence="2">In the N-terminal section; belongs to the MoaB/Mog family.</text>
</comment>
<protein>
    <recommendedName>
        <fullName evidence="6">MoaB/Mog domain-containing protein</fullName>
    </recommendedName>
</protein>
<dbReference type="PANTHER" id="PTHR10192">
    <property type="entry name" value="MOLYBDOPTERIN BIOSYNTHESIS PROTEIN"/>
    <property type="match status" value="1"/>
</dbReference>
<dbReference type="InterPro" id="IPR001453">
    <property type="entry name" value="MoaB/Mog_dom"/>
</dbReference>
<dbReference type="GO" id="GO:0072579">
    <property type="term" value="P:glycine receptor clustering"/>
    <property type="evidence" value="ECO:0007669"/>
    <property type="project" value="TreeGrafter"/>
</dbReference>
<comment type="pathway">
    <text evidence="1 5">Cofactor biosynthesis; molybdopterin biosynthesis.</text>
</comment>
<dbReference type="GO" id="GO:0061598">
    <property type="term" value="F:molybdopterin adenylyltransferase activity"/>
    <property type="evidence" value="ECO:0007669"/>
    <property type="project" value="UniProtKB-UniRule"/>
</dbReference>
<evidence type="ECO:0000256" key="5">
    <source>
        <dbReference type="RuleBase" id="RU365090"/>
    </source>
</evidence>
<reference evidence="7" key="1">
    <citation type="submission" date="2020-11" db="EMBL/GenBank/DDBJ databases">
        <authorList>
            <person name="Tran Van P."/>
        </authorList>
    </citation>
    <scope>NUCLEOTIDE SEQUENCE</scope>
</reference>
<dbReference type="AlphaFoldDB" id="A0A7R9IDU7"/>
<dbReference type="GO" id="GO:0006777">
    <property type="term" value="P:Mo-molybdopterin cofactor biosynthetic process"/>
    <property type="evidence" value="ECO:0007669"/>
    <property type="project" value="UniProtKB-UniRule"/>
</dbReference>
<dbReference type="Pfam" id="PF00994">
    <property type="entry name" value="MoCF_biosynth"/>
    <property type="match status" value="2"/>
</dbReference>
<keyword evidence="5" id="KW-0479">Metal-binding</keyword>
<dbReference type="GO" id="GO:0061599">
    <property type="term" value="F:molybdopterin molybdotransferase activity"/>
    <property type="evidence" value="ECO:0007669"/>
    <property type="project" value="UniProtKB-UniRule"/>
</dbReference>
<comment type="similarity">
    <text evidence="3">In the C-terminal section; belongs to the MoeA family.</text>
</comment>
<dbReference type="GO" id="GO:0007529">
    <property type="term" value="P:establishment of synaptic specificity at neuromuscular junction"/>
    <property type="evidence" value="ECO:0007669"/>
    <property type="project" value="TreeGrafter"/>
</dbReference>